<proteinExistence type="predicted"/>
<dbReference type="Proteomes" id="UP000078492">
    <property type="component" value="Unassembled WGS sequence"/>
</dbReference>
<feature type="compositionally biased region" description="Basic and acidic residues" evidence="1">
    <location>
        <begin position="1"/>
        <end position="14"/>
    </location>
</feature>
<sequence>MRKDEDGEASRESRFGGIRASERALAGAEAQRGRQSSTRFRGVAVPDGIIPRISSACEEAENEEKPKVRASFGVVTPTGLFISRENGTPCRAMPRRQRARDVNEFDDAHYGMPELAFHNTYIAAVQRRSP</sequence>
<accession>A0A151J638</accession>
<evidence type="ECO:0000313" key="3">
    <source>
        <dbReference type="Proteomes" id="UP000078492"/>
    </source>
</evidence>
<evidence type="ECO:0000256" key="1">
    <source>
        <dbReference type="SAM" id="MobiDB-lite"/>
    </source>
</evidence>
<dbReference type="EMBL" id="KQ979878">
    <property type="protein sequence ID" value="KYN18687.1"/>
    <property type="molecule type" value="Genomic_DNA"/>
</dbReference>
<reference evidence="2 3" key="1">
    <citation type="submission" date="2015-09" db="EMBL/GenBank/DDBJ databases">
        <title>Trachymyrmex cornetzi WGS genome.</title>
        <authorList>
            <person name="Nygaard S."/>
            <person name="Hu H."/>
            <person name="Boomsma J."/>
            <person name="Zhang G."/>
        </authorList>
    </citation>
    <scope>NUCLEOTIDE SEQUENCE [LARGE SCALE GENOMIC DNA]</scope>
    <source>
        <strain evidence="2">Tcor2-1</strain>
        <tissue evidence="2">Whole body</tissue>
    </source>
</reference>
<gene>
    <name evidence="2" type="ORF">ALC57_08981</name>
</gene>
<feature type="region of interest" description="Disordered" evidence="1">
    <location>
        <begin position="1"/>
        <end position="39"/>
    </location>
</feature>
<dbReference type="AlphaFoldDB" id="A0A151J638"/>
<keyword evidence="3" id="KW-1185">Reference proteome</keyword>
<protein>
    <submittedName>
        <fullName evidence="2">Uncharacterized protein</fullName>
    </submittedName>
</protein>
<name>A0A151J638_9HYME</name>
<evidence type="ECO:0000313" key="2">
    <source>
        <dbReference type="EMBL" id="KYN18687.1"/>
    </source>
</evidence>
<organism evidence="2 3">
    <name type="scientific">Trachymyrmex cornetzi</name>
    <dbReference type="NCBI Taxonomy" id="471704"/>
    <lineage>
        <taxon>Eukaryota</taxon>
        <taxon>Metazoa</taxon>
        <taxon>Ecdysozoa</taxon>
        <taxon>Arthropoda</taxon>
        <taxon>Hexapoda</taxon>
        <taxon>Insecta</taxon>
        <taxon>Pterygota</taxon>
        <taxon>Neoptera</taxon>
        <taxon>Endopterygota</taxon>
        <taxon>Hymenoptera</taxon>
        <taxon>Apocrita</taxon>
        <taxon>Aculeata</taxon>
        <taxon>Formicoidea</taxon>
        <taxon>Formicidae</taxon>
        <taxon>Myrmicinae</taxon>
        <taxon>Trachymyrmex</taxon>
    </lineage>
</organism>